<accession>A0AAD8PB88</accession>
<evidence type="ECO:0000313" key="4">
    <source>
        <dbReference type="Proteomes" id="UP001229421"/>
    </source>
</evidence>
<evidence type="ECO:0000313" key="3">
    <source>
        <dbReference type="EMBL" id="KAK1440553.1"/>
    </source>
</evidence>
<dbReference type="InterPro" id="IPR044684">
    <property type="entry name" value="STR17/STR18/HARC1-like"/>
</dbReference>
<dbReference type="InterPro" id="IPR001763">
    <property type="entry name" value="Rhodanese-like_dom"/>
</dbReference>
<keyword evidence="1" id="KW-0732">Signal</keyword>
<proteinExistence type="predicted"/>
<gene>
    <name evidence="3" type="ORF">QVD17_06382</name>
</gene>
<sequence length="158" mass="18207">MYTQSTYAQLHNFTHISYICLLLLLLVRSCSSETKMITIDVHKANRIIRDGDYRYLDVRTWEEFMKGHVDFDDVINVPYMFDTNQGRVKNGNFLEQVMSLCNKSDHLVVGCQSGVRSVYASNVLLEAGYKHVYNMGGGYLSWVENDLPVVLWTPKVEL</sequence>
<dbReference type="CDD" id="cd00158">
    <property type="entry name" value="RHOD"/>
    <property type="match status" value="1"/>
</dbReference>
<dbReference type="PANTHER" id="PTHR44542">
    <property type="entry name" value="THIOSULFATE SULFURTRANSFERASE 18"/>
    <property type="match status" value="1"/>
</dbReference>
<dbReference type="Pfam" id="PF00581">
    <property type="entry name" value="Rhodanese"/>
    <property type="match status" value="1"/>
</dbReference>
<feature type="signal peptide" evidence="1">
    <location>
        <begin position="1"/>
        <end position="32"/>
    </location>
</feature>
<dbReference type="PANTHER" id="PTHR44542:SF12">
    <property type="entry name" value="THIOSULFATE SULFURTRANSFERASE 18"/>
    <property type="match status" value="1"/>
</dbReference>
<comment type="caution">
    <text evidence="3">The sequence shown here is derived from an EMBL/GenBank/DDBJ whole genome shotgun (WGS) entry which is preliminary data.</text>
</comment>
<evidence type="ECO:0000259" key="2">
    <source>
        <dbReference type="PROSITE" id="PS50206"/>
    </source>
</evidence>
<evidence type="ECO:0000256" key="1">
    <source>
        <dbReference type="SAM" id="SignalP"/>
    </source>
</evidence>
<dbReference type="GO" id="GO:0003824">
    <property type="term" value="F:catalytic activity"/>
    <property type="evidence" value="ECO:0007669"/>
    <property type="project" value="InterPro"/>
</dbReference>
<dbReference type="Proteomes" id="UP001229421">
    <property type="component" value="Unassembled WGS sequence"/>
</dbReference>
<dbReference type="SUPFAM" id="SSF52821">
    <property type="entry name" value="Rhodanese/Cell cycle control phosphatase"/>
    <property type="match status" value="1"/>
</dbReference>
<keyword evidence="4" id="KW-1185">Reference proteome</keyword>
<feature type="domain" description="Rhodanese" evidence="2">
    <location>
        <begin position="49"/>
        <end position="151"/>
    </location>
</feature>
<organism evidence="3 4">
    <name type="scientific">Tagetes erecta</name>
    <name type="common">African marigold</name>
    <dbReference type="NCBI Taxonomy" id="13708"/>
    <lineage>
        <taxon>Eukaryota</taxon>
        <taxon>Viridiplantae</taxon>
        <taxon>Streptophyta</taxon>
        <taxon>Embryophyta</taxon>
        <taxon>Tracheophyta</taxon>
        <taxon>Spermatophyta</taxon>
        <taxon>Magnoliopsida</taxon>
        <taxon>eudicotyledons</taxon>
        <taxon>Gunneridae</taxon>
        <taxon>Pentapetalae</taxon>
        <taxon>asterids</taxon>
        <taxon>campanulids</taxon>
        <taxon>Asterales</taxon>
        <taxon>Asteraceae</taxon>
        <taxon>Asteroideae</taxon>
        <taxon>Heliantheae alliance</taxon>
        <taxon>Tageteae</taxon>
        <taxon>Tagetes</taxon>
    </lineage>
</organism>
<name>A0AAD8PB88_TARER</name>
<dbReference type="EMBL" id="JAUHHV010000001">
    <property type="protein sequence ID" value="KAK1440553.1"/>
    <property type="molecule type" value="Genomic_DNA"/>
</dbReference>
<dbReference type="PROSITE" id="PS50206">
    <property type="entry name" value="RHODANESE_3"/>
    <property type="match status" value="1"/>
</dbReference>
<reference evidence="3" key="1">
    <citation type="journal article" date="2023" name="bioRxiv">
        <title>Improved chromosome-level genome assembly for marigold (Tagetes erecta).</title>
        <authorList>
            <person name="Jiang F."/>
            <person name="Yuan L."/>
            <person name="Wang S."/>
            <person name="Wang H."/>
            <person name="Xu D."/>
            <person name="Wang A."/>
            <person name="Fan W."/>
        </authorList>
    </citation>
    <scope>NUCLEOTIDE SEQUENCE</scope>
    <source>
        <strain evidence="3">WSJ</strain>
        <tissue evidence="3">Leaf</tissue>
    </source>
</reference>
<feature type="chain" id="PRO_5042288124" description="Rhodanese domain-containing protein" evidence="1">
    <location>
        <begin position="33"/>
        <end position="158"/>
    </location>
</feature>
<dbReference type="AlphaFoldDB" id="A0AAD8PB88"/>
<protein>
    <recommendedName>
        <fullName evidence="2">Rhodanese domain-containing protein</fullName>
    </recommendedName>
</protein>
<dbReference type="Gene3D" id="3.40.250.10">
    <property type="entry name" value="Rhodanese-like domain"/>
    <property type="match status" value="1"/>
</dbReference>
<dbReference type="SMART" id="SM00450">
    <property type="entry name" value="RHOD"/>
    <property type="match status" value="1"/>
</dbReference>
<dbReference type="InterPro" id="IPR036873">
    <property type="entry name" value="Rhodanese-like_dom_sf"/>
</dbReference>